<feature type="non-terminal residue" evidence="1">
    <location>
        <position position="237"/>
    </location>
</feature>
<evidence type="ECO:0000313" key="1">
    <source>
        <dbReference type="EMBL" id="AAX27966.2"/>
    </source>
</evidence>
<protein>
    <submittedName>
        <fullName evidence="1">SJCHGC06441 protein</fullName>
    </submittedName>
</protein>
<name>Q5BXA9_SCHJA</name>
<dbReference type="AlphaFoldDB" id="Q5BXA9"/>
<organism evidence="1">
    <name type="scientific">Schistosoma japonicum</name>
    <name type="common">Blood fluke</name>
    <dbReference type="NCBI Taxonomy" id="6182"/>
    <lineage>
        <taxon>Eukaryota</taxon>
        <taxon>Metazoa</taxon>
        <taxon>Spiralia</taxon>
        <taxon>Lophotrochozoa</taxon>
        <taxon>Platyhelminthes</taxon>
        <taxon>Trematoda</taxon>
        <taxon>Digenea</taxon>
        <taxon>Strigeidida</taxon>
        <taxon>Schistosomatoidea</taxon>
        <taxon>Schistosomatidae</taxon>
        <taxon>Schistosoma</taxon>
    </lineage>
</organism>
<dbReference type="EMBL" id="AY812077">
    <property type="protein sequence ID" value="AAX27966.2"/>
    <property type="molecule type" value="mRNA"/>
</dbReference>
<proteinExistence type="evidence at transcript level"/>
<reference evidence="1" key="1">
    <citation type="journal article" date="2006" name="PLoS Pathog.">
        <title>New perspectives on host-parasite interplay by comparative transcriptomic and proteomic analyses of Schistosoma japonicum.</title>
        <authorList>
            <person name="Liu F."/>
            <person name="Lu J."/>
            <person name="Hu W."/>
            <person name="Wang S.Y."/>
            <person name="Cui S.J."/>
            <person name="Chi M."/>
            <person name="Yan Q."/>
            <person name="Wang X.R."/>
            <person name="Song H.D."/>
            <person name="Xu X.N."/>
            <person name="Wang J.J."/>
            <person name="Zhang X.L."/>
            <person name="Zhang X."/>
            <person name="Wang Z.Q."/>
            <person name="Xue C.L."/>
            <person name="Brindley P.J."/>
            <person name="McManus D.P."/>
            <person name="Yang P.Y."/>
            <person name="Feng Z."/>
            <person name="Chen Z."/>
            <person name="Han Z.G."/>
        </authorList>
    </citation>
    <scope>NUCLEOTIDE SEQUENCE</scope>
</reference>
<sequence length="237" mass="26286">RFYSCDCCMKKNMPAIDMNTVSESCKTNSTEAHLSDILQNAPLLDDCVQPEFATLSTVNINAEKILDESVIHEINEEINANERPYKSDHEFLGLFEQQQITNVTRTNCPNLNNSIMLSFDPLMTITQNCDSPQLSESGDLFSKPLITINSESVDNDNSKDMNGSYYNRTGHLISPLTNEESVSIGTPTTTVKTIASSSLFHISTTETKSTPFPFHACLDQVTSPFDTVQCVNPEILS</sequence>
<accession>Q5BXA9</accession>
<feature type="non-terminal residue" evidence="1">
    <location>
        <position position="1"/>
    </location>
</feature>